<feature type="region of interest" description="Disordered" evidence="1">
    <location>
        <begin position="30"/>
        <end position="63"/>
    </location>
</feature>
<accession>A0AAD2FZD3</accession>
<organism evidence="3 4">
    <name type="scientific">Cylindrotheca closterium</name>
    <dbReference type="NCBI Taxonomy" id="2856"/>
    <lineage>
        <taxon>Eukaryota</taxon>
        <taxon>Sar</taxon>
        <taxon>Stramenopiles</taxon>
        <taxon>Ochrophyta</taxon>
        <taxon>Bacillariophyta</taxon>
        <taxon>Bacillariophyceae</taxon>
        <taxon>Bacillariophycidae</taxon>
        <taxon>Bacillariales</taxon>
        <taxon>Bacillariaceae</taxon>
        <taxon>Cylindrotheca</taxon>
    </lineage>
</organism>
<evidence type="ECO:0000256" key="2">
    <source>
        <dbReference type="SAM" id="SignalP"/>
    </source>
</evidence>
<evidence type="ECO:0000313" key="3">
    <source>
        <dbReference type="EMBL" id="CAJ1957807.1"/>
    </source>
</evidence>
<keyword evidence="2" id="KW-0732">Signal</keyword>
<feature type="chain" id="PRO_5042285930" evidence="2">
    <location>
        <begin position="20"/>
        <end position="197"/>
    </location>
</feature>
<dbReference type="PROSITE" id="PS51257">
    <property type="entry name" value="PROKAR_LIPOPROTEIN"/>
    <property type="match status" value="1"/>
</dbReference>
<dbReference type="Proteomes" id="UP001295423">
    <property type="component" value="Unassembled WGS sequence"/>
</dbReference>
<evidence type="ECO:0000313" key="4">
    <source>
        <dbReference type="Proteomes" id="UP001295423"/>
    </source>
</evidence>
<feature type="signal peptide" evidence="2">
    <location>
        <begin position="1"/>
        <end position="19"/>
    </location>
</feature>
<sequence>MNFLLKLFTIFQLVQSCLCFTIGPQPAVSLNRQTTTKNDDRGSSTLKHHPESTGTDTTTPELKLSESEQNVYNFLEELHNSDFDFRIVVVGNGAILETTAPLGPNMKVSESPATPGQHLVTFASEDASFEFHVKIGQVSKVAIVEKKVSDIKTLRILRMINDDTGKSICSLILADQSSEAAGWFQSMMAKHGSEMQF</sequence>
<reference evidence="3" key="1">
    <citation type="submission" date="2023-08" db="EMBL/GenBank/DDBJ databases">
        <authorList>
            <person name="Audoor S."/>
            <person name="Bilcke G."/>
        </authorList>
    </citation>
    <scope>NUCLEOTIDE SEQUENCE</scope>
</reference>
<dbReference type="EMBL" id="CAKOGP040001958">
    <property type="protein sequence ID" value="CAJ1957807.1"/>
    <property type="molecule type" value="Genomic_DNA"/>
</dbReference>
<name>A0AAD2FZD3_9STRA</name>
<gene>
    <name evidence="3" type="ORF">CYCCA115_LOCUS16885</name>
</gene>
<dbReference type="Gene3D" id="3.40.1570.10">
    <property type="entry name" value="HemS/ChuS/ChuX like domains"/>
    <property type="match status" value="1"/>
</dbReference>
<protein>
    <submittedName>
        <fullName evidence="3">Uncharacterized protein</fullName>
    </submittedName>
</protein>
<evidence type="ECO:0000256" key="1">
    <source>
        <dbReference type="SAM" id="MobiDB-lite"/>
    </source>
</evidence>
<proteinExistence type="predicted"/>
<dbReference type="InterPro" id="IPR053733">
    <property type="entry name" value="Heme_Transport_Util_sf"/>
</dbReference>
<comment type="caution">
    <text evidence="3">The sequence shown here is derived from an EMBL/GenBank/DDBJ whole genome shotgun (WGS) entry which is preliminary data.</text>
</comment>
<keyword evidence="4" id="KW-1185">Reference proteome</keyword>
<dbReference type="AlphaFoldDB" id="A0AAD2FZD3"/>